<feature type="non-terminal residue" evidence="3">
    <location>
        <position position="1"/>
    </location>
</feature>
<dbReference type="PROSITE" id="PS00061">
    <property type="entry name" value="ADH_SHORT"/>
    <property type="match status" value="1"/>
</dbReference>
<dbReference type="InterPro" id="IPR002347">
    <property type="entry name" value="SDR_fam"/>
</dbReference>
<dbReference type="PRINTS" id="PR00080">
    <property type="entry name" value="SDRFAMILY"/>
</dbReference>
<evidence type="ECO:0000256" key="1">
    <source>
        <dbReference type="ARBA" id="ARBA00006484"/>
    </source>
</evidence>
<dbReference type="PRINTS" id="PR00081">
    <property type="entry name" value="GDHRDH"/>
</dbReference>
<reference evidence="3" key="1">
    <citation type="journal article" date="2014" name="Front. Microbiol.">
        <title>High frequency of phylogenetically diverse reductive dehalogenase-homologous genes in deep subseafloor sedimentary metagenomes.</title>
        <authorList>
            <person name="Kawai M."/>
            <person name="Futagami T."/>
            <person name="Toyoda A."/>
            <person name="Takaki Y."/>
            <person name="Nishi S."/>
            <person name="Hori S."/>
            <person name="Arai W."/>
            <person name="Tsubouchi T."/>
            <person name="Morono Y."/>
            <person name="Uchiyama I."/>
            <person name="Ito T."/>
            <person name="Fujiyama A."/>
            <person name="Inagaki F."/>
            <person name="Takami H."/>
        </authorList>
    </citation>
    <scope>NUCLEOTIDE SEQUENCE</scope>
    <source>
        <strain evidence="3">Expedition CK06-06</strain>
    </source>
</reference>
<dbReference type="Gene3D" id="3.40.50.720">
    <property type="entry name" value="NAD(P)-binding Rossmann-like Domain"/>
    <property type="match status" value="1"/>
</dbReference>
<gene>
    <name evidence="3" type="ORF">S03H2_05583</name>
</gene>
<evidence type="ECO:0008006" key="4">
    <source>
        <dbReference type="Google" id="ProtNLM"/>
    </source>
</evidence>
<dbReference type="FunFam" id="3.40.50.720:FF:000084">
    <property type="entry name" value="Short-chain dehydrogenase reductase"/>
    <property type="match status" value="1"/>
</dbReference>
<dbReference type="CDD" id="cd05233">
    <property type="entry name" value="SDR_c"/>
    <property type="match status" value="1"/>
</dbReference>
<protein>
    <recommendedName>
        <fullName evidence="4">Short-chain dehydrogenase/reductase SDR</fullName>
    </recommendedName>
</protein>
<dbReference type="PANTHER" id="PTHR42760:SF133">
    <property type="entry name" value="3-OXOACYL-[ACYL-CARRIER-PROTEIN] REDUCTASE"/>
    <property type="match status" value="1"/>
</dbReference>
<dbReference type="PANTHER" id="PTHR42760">
    <property type="entry name" value="SHORT-CHAIN DEHYDROGENASES/REDUCTASES FAMILY MEMBER"/>
    <property type="match status" value="1"/>
</dbReference>
<accession>X1E1A9</accession>
<dbReference type="InterPro" id="IPR020904">
    <property type="entry name" value="Sc_DH/Rdtase_CS"/>
</dbReference>
<dbReference type="GO" id="GO:0016616">
    <property type="term" value="F:oxidoreductase activity, acting on the CH-OH group of donors, NAD or NADP as acceptor"/>
    <property type="evidence" value="ECO:0007669"/>
    <property type="project" value="TreeGrafter"/>
</dbReference>
<dbReference type="EMBL" id="BARU01002345">
    <property type="protein sequence ID" value="GAH27036.1"/>
    <property type="molecule type" value="Genomic_DNA"/>
</dbReference>
<evidence type="ECO:0000256" key="2">
    <source>
        <dbReference type="ARBA" id="ARBA00023002"/>
    </source>
</evidence>
<dbReference type="GO" id="GO:0006633">
    <property type="term" value="P:fatty acid biosynthetic process"/>
    <property type="evidence" value="ECO:0007669"/>
    <property type="project" value="TreeGrafter"/>
</dbReference>
<comment type="similarity">
    <text evidence="1">Belongs to the short-chain dehydrogenases/reductases (SDR) family.</text>
</comment>
<organism evidence="3">
    <name type="scientific">marine sediment metagenome</name>
    <dbReference type="NCBI Taxonomy" id="412755"/>
    <lineage>
        <taxon>unclassified sequences</taxon>
        <taxon>metagenomes</taxon>
        <taxon>ecological metagenomes</taxon>
    </lineage>
</organism>
<evidence type="ECO:0000313" key="3">
    <source>
        <dbReference type="EMBL" id="GAH27036.1"/>
    </source>
</evidence>
<dbReference type="AlphaFoldDB" id="X1E1A9"/>
<sequence length="177" mass="19421">IDKIVNKLGRVDILVNNAGISFRGSIENVNNEILDRIFAVNFKGTFYSCRAVTPIMKKQKYGKIINISSIEAKRGDHTQAPCYGSSKGAIATLTKSLARYLGPFGINVNAVAPHAIDTPIMKYWDEKRRRKAIEALPIRRMGTPEDVAAVVSFLASDEASFITGQNINIDGGSFMVE</sequence>
<dbReference type="GO" id="GO:0048038">
    <property type="term" value="F:quinone binding"/>
    <property type="evidence" value="ECO:0007669"/>
    <property type="project" value="TreeGrafter"/>
</dbReference>
<dbReference type="InterPro" id="IPR036291">
    <property type="entry name" value="NAD(P)-bd_dom_sf"/>
</dbReference>
<keyword evidence="2" id="KW-0560">Oxidoreductase</keyword>
<proteinExistence type="inferred from homology"/>
<dbReference type="Pfam" id="PF13561">
    <property type="entry name" value="adh_short_C2"/>
    <property type="match status" value="1"/>
</dbReference>
<comment type="caution">
    <text evidence="3">The sequence shown here is derived from an EMBL/GenBank/DDBJ whole genome shotgun (WGS) entry which is preliminary data.</text>
</comment>
<name>X1E1A9_9ZZZZ</name>
<dbReference type="SUPFAM" id="SSF51735">
    <property type="entry name" value="NAD(P)-binding Rossmann-fold domains"/>
    <property type="match status" value="1"/>
</dbReference>